<evidence type="ECO:0000313" key="5">
    <source>
        <dbReference type="Proteomes" id="UP000052013"/>
    </source>
</evidence>
<keyword evidence="2" id="KW-0520">NAD</keyword>
<keyword evidence="1" id="KW-0560">Oxidoreductase</keyword>
<dbReference type="PATRIC" id="fig|1423739.3.peg.2158"/>
<evidence type="ECO:0000256" key="1">
    <source>
        <dbReference type="ARBA" id="ARBA00023002"/>
    </source>
</evidence>
<dbReference type="SUPFAM" id="SSF52283">
    <property type="entry name" value="Formate/glycerate dehydrogenase catalytic domain-like"/>
    <property type="match status" value="1"/>
</dbReference>
<evidence type="ECO:0000313" key="4">
    <source>
        <dbReference type="EMBL" id="KRL62275.1"/>
    </source>
</evidence>
<dbReference type="Gene3D" id="3.40.50.720">
    <property type="entry name" value="NAD(P)-binding Rossmann-like Domain"/>
    <property type="match status" value="2"/>
</dbReference>
<dbReference type="PANTHER" id="PTHR43333:SF1">
    <property type="entry name" value="D-ISOMER SPECIFIC 2-HYDROXYACID DEHYDROGENASE NAD-BINDING DOMAIN-CONTAINING PROTEIN"/>
    <property type="match status" value="1"/>
</dbReference>
<dbReference type="Pfam" id="PF02826">
    <property type="entry name" value="2-Hacid_dh_C"/>
    <property type="match status" value="1"/>
</dbReference>
<feature type="domain" description="D-isomer specific 2-hydroxyacid dehydrogenase NAD-binding" evidence="3">
    <location>
        <begin position="126"/>
        <end position="303"/>
    </location>
</feature>
<dbReference type="EMBL" id="AZEY01000109">
    <property type="protein sequence ID" value="KRL62275.1"/>
    <property type="molecule type" value="Genomic_DNA"/>
</dbReference>
<dbReference type="InterPro" id="IPR006140">
    <property type="entry name" value="D-isomer_DH_NAD-bd"/>
</dbReference>
<sequence>MDQIVNLLANHCIMIVKISDSERRINLKLLNLFELSSANRKQLAQIPDLEIIDPEQVTPSLITKISAIYGWNQLGTEVLNQSTQLRFVQSNSAGVDYLPLKTFKQKGILLANVSGIHAEPISETVIAYVLAFVRGVLESEHAKQQSKWIGDQIRPTITTLHQKVAAIYGTGHIGQEIANKLKVFGVKTIGISRHGHPAANFDQVFTDHDAIKATEAADIIINIMPLTEQTHHFFDRSFFETLTNQPLFINVGRGPSVDTEALVSALQAGKLSGAGLDVYEQEPLATDSPLWGMANVIMTPHISGGFVEYGDAAFAILRENLKSILKNDRVARNQVDLSEGY</sequence>
<name>A0A0R1S7H0_9LACO</name>
<comment type="caution">
    <text evidence="4">The sequence shown here is derived from an EMBL/GenBank/DDBJ whole genome shotgun (WGS) entry which is preliminary data.</text>
</comment>
<gene>
    <name evidence="4" type="ORF">FC85_GL002071</name>
</gene>
<proteinExistence type="predicted"/>
<dbReference type="Proteomes" id="UP000052013">
    <property type="component" value="Unassembled WGS sequence"/>
</dbReference>
<reference evidence="4 5" key="1">
    <citation type="journal article" date="2015" name="Genome Announc.">
        <title>Expanding the biotechnology potential of lactobacilli through comparative genomics of 213 strains and associated genera.</title>
        <authorList>
            <person name="Sun Z."/>
            <person name="Harris H.M."/>
            <person name="McCann A."/>
            <person name="Guo C."/>
            <person name="Argimon S."/>
            <person name="Zhang W."/>
            <person name="Yang X."/>
            <person name="Jeffery I.B."/>
            <person name="Cooney J.C."/>
            <person name="Kagawa T.F."/>
            <person name="Liu W."/>
            <person name="Song Y."/>
            <person name="Salvetti E."/>
            <person name="Wrobel A."/>
            <person name="Rasinkangas P."/>
            <person name="Parkhill J."/>
            <person name="Rea M.C."/>
            <person name="O'Sullivan O."/>
            <person name="Ritari J."/>
            <person name="Douillard F.P."/>
            <person name="Paul Ross R."/>
            <person name="Yang R."/>
            <person name="Briner A.E."/>
            <person name="Felis G.E."/>
            <person name="de Vos W.M."/>
            <person name="Barrangou R."/>
            <person name="Klaenhammer T.R."/>
            <person name="Caufield P.W."/>
            <person name="Cui Y."/>
            <person name="Zhang H."/>
            <person name="O'Toole P.W."/>
        </authorList>
    </citation>
    <scope>NUCLEOTIDE SEQUENCE [LARGE SCALE GENOMIC DNA]</scope>
    <source>
        <strain evidence="4 5">DSM 14421</strain>
    </source>
</reference>
<evidence type="ECO:0000256" key="2">
    <source>
        <dbReference type="ARBA" id="ARBA00023027"/>
    </source>
</evidence>
<dbReference type="InterPro" id="IPR036291">
    <property type="entry name" value="NAD(P)-bd_dom_sf"/>
</dbReference>
<dbReference type="AlphaFoldDB" id="A0A0R1S7H0"/>
<protein>
    <submittedName>
        <fullName evidence="4">Glyoxylate reductase (NADP(+))</fullName>
    </submittedName>
</protein>
<dbReference type="STRING" id="1423739.FC85_GL002071"/>
<accession>A0A0R1S7H0</accession>
<dbReference type="GO" id="GO:0016616">
    <property type="term" value="F:oxidoreductase activity, acting on the CH-OH group of donors, NAD or NADP as acceptor"/>
    <property type="evidence" value="ECO:0007669"/>
    <property type="project" value="InterPro"/>
</dbReference>
<evidence type="ECO:0000259" key="3">
    <source>
        <dbReference type="Pfam" id="PF02826"/>
    </source>
</evidence>
<dbReference type="SUPFAM" id="SSF51735">
    <property type="entry name" value="NAD(P)-binding Rossmann-fold domains"/>
    <property type="match status" value="1"/>
</dbReference>
<dbReference type="PANTHER" id="PTHR43333">
    <property type="entry name" value="2-HACID_DH_C DOMAIN-CONTAINING PROTEIN"/>
    <property type="match status" value="1"/>
</dbReference>
<dbReference type="GO" id="GO:0051287">
    <property type="term" value="F:NAD binding"/>
    <property type="evidence" value="ECO:0007669"/>
    <property type="project" value="InterPro"/>
</dbReference>
<organism evidence="4 5">
    <name type="scientific">Lentilactobacillus diolivorans DSM 14421</name>
    <dbReference type="NCBI Taxonomy" id="1423739"/>
    <lineage>
        <taxon>Bacteria</taxon>
        <taxon>Bacillati</taxon>
        <taxon>Bacillota</taxon>
        <taxon>Bacilli</taxon>
        <taxon>Lactobacillales</taxon>
        <taxon>Lactobacillaceae</taxon>
        <taxon>Lentilactobacillus</taxon>
    </lineage>
</organism>